<gene>
    <name evidence="1" type="ORF">GCM10009787_48200</name>
</gene>
<organism evidence="1 2">
    <name type="scientific">Streptomyces bangladeshensis</name>
    <dbReference type="NCBI Taxonomy" id="295352"/>
    <lineage>
        <taxon>Bacteria</taxon>
        <taxon>Bacillati</taxon>
        <taxon>Actinomycetota</taxon>
        <taxon>Actinomycetes</taxon>
        <taxon>Kitasatosporales</taxon>
        <taxon>Streptomycetaceae</taxon>
        <taxon>Streptomyces</taxon>
    </lineage>
</organism>
<dbReference type="Proteomes" id="UP001501391">
    <property type="component" value="Unassembled WGS sequence"/>
</dbReference>
<reference evidence="1 2" key="1">
    <citation type="journal article" date="2019" name="Int. J. Syst. Evol. Microbiol.">
        <title>The Global Catalogue of Microorganisms (GCM) 10K type strain sequencing project: providing services to taxonomists for standard genome sequencing and annotation.</title>
        <authorList>
            <consortium name="The Broad Institute Genomics Platform"/>
            <consortium name="The Broad Institute Genome Sequencing Center for Infectious Disease"/>
            <person name="Wu L."/>
            <person name="Ma J."/>
        </authorList>
    </citation>
    <scope>NUCLEOTIDE SEQUENCE [LARGE SCALE GENOMIC DNA]</scope>
    <source>
        <strain evidence="1 2">JCM 14924</strain>
    </source>
</reference>
<evidence type="ECO:0000313" key="1">
    <source>
        <dbReference type="EMBL" id="GAA2199798.1"/>
    </source>
</evidence>
<protein>
    <recommendedName>
        <fullName evidence="3">RES domain-containing protein</fullName>
    </recommendedName>
</protein>
<evidence type="ECO:0008006" key="3">
    <source>
        <dbReference type="Google" id="ProtNLM"/>
    </source>
</evidence>
<keyword evidence="2" id="KW-1185">Reference proteome</keyword>
<dbReference type="EMBL" id="BAAAOQ010000016">
    <property type="protein sequence ID" value="GAA2199798.1"/>
    <property type="molecule type" value="Genomic_DNA"/>
</dbReference>
<dbReference type="RefSeq" id="WP_346163521.1">
    <property type="nucleotide sequence ID" value="NZ_BAAAOQ010000016.1"/>
</dbReference>
<name>A0ABN3BST6_9ACTN</name>
<evidence type="ECO:0000313" key="2">
    <source>
        <dbReference type="Proteomes" id="UP001501391"/>
    </source>
</evidence>
<sequence>MTLATIAADVLPPQVYAHMPEHDVQLTADPTQFRPIRSIGTGWAKPAAGSGLWTSPVTARAADGSPTDSAWLEWSRSEMEADTSDLLLTEIIPVAEARILLIDSQEHLAAIVNAYPQSDSQWIGRGRYYPAWEALAADGWDAVYLTDRGQWATRLPKSGPDLYSWDLESALWLRHAYTVGRTVLSQTPSREVVAR</sequence>
<accession>A0ABN3BST6</accession>
<comment type="caution">
    <text evidence="1">The sequence shown here is derived from an EMBL/GenBank/DDBJ whole genome shotgun (WGS) entry which is preliminary data.</text>
</comment>
<proteinExistence type="predicted"/>